<dbReference type="RefSeq" id="WP_032524197.1">
    <property type="nucleotide sequence ID" value="NZ_CP138934.1"/>
</dbReference>
<evidence type="ECO:0000313" key="2">
    <source>
        <dbReference type="Proteomes" id="UP000030598"/>
    </source>
</evidence>
<dbReference type="OrthoDB" id="542361at2"/>
<dbReference type="Proteomes" id="UP000030598">
    <property type="component" value="Unassembled WGS sequence"/>
</dbReference>
<proteinExistence type="predicted"/>
<dbReference type="eggNOG" id="ENOG5034BFT">
    <property type="taxonomic scope" value="Bacteria"/>
</dbReference>
<gene>
    <name evidence="1" type="ORF">EU91_0512</name>
</gene>
<accession>A0A0A1ZK65</accession>
<protein>
    <submittedName>
        <fullName evidence="1">Uncharacterized protein</fullName>
    </submittedName>
</protein>
<sequence>MLLSNQKRQKIQGIIKRIARDQSITLEERIYVEKFAHYNSTISLWLKKANSFRRNGTKNDGGIDNLLQSFGIDGLDKENHFNPNEDDISDWFGGAPGWLRKS</sequence>
<name>A0A0A1ZK65_PROMR</name>
<comment type="caution">
    <text evidence="1">The sequence shown here is derived from an EMBL/GenBank/DDBJ whole genome shotgun (WGS) entry which is preliminary data.</text>
</comment>
<dbReference type="AlphaFoldDB" id="A0A0A1ZK65"/>
<evidence type="ECO:0000313" key="1">
    <source>
        <dbReference type="EMBL" id="KGF88578.1"/>
    </source>
</evidence>
<organism evidence="1 2">
    <name type="scientific">Prochlorococcus marinus str. GP2</name>
    <dbReference type="NCBI Taxonomy" id="59925"/>
    <lineage>
        <taxon>Bacteria</taxon>
        <taxon>Bacillati</taxon>
        <taxon>Cyanobacteriota</taxon>
        <taxon>Cyanophyceae</taxon>
        <taxon>Synechococcales</taxon>
        <taxon>Prochlorococcaceae</taxon>
        <taxon>Prochlorococcus</taxon>
    </lineage>
</organism>
<dbReference type="EMBL" id="JNAH01000003">
    <property type="protein sequence ID" value="KGF88578.1"/>
    <property type="molecule type" value="Genomic_DNA"/>
</dbReference>
<reference evidence="2" key="1">
    <citation type="journal article" date="2014" name="Sci. Data">
        <title>Genomes of diverse isolates of the marine cyanobacterium Prochlorococcus.</title>
        <authorList>
            <person name="Biller S."/>
            <person name="Berube P."/>
            <person name="Thompson J."/>
            <person name="Kelly L."/>
            <person name="Roggensack S."/>
            <person name="Awad L."/>
            <person name="Roache-Johnson K."/>
            <person name="Ding H."/>
            <person name="Giovannoni S.J."/>
            <person name="Moore L.R."/>
            <person name="Chisholm S.W."/>
        </authorList>
    </citation>
    <scope>NUCLEOTIDE SEQUENCE [LARGE SCALE GENOMIC DNA]</scope>
    <source>
        <strain evidence="2">GP2</strain>
    </source>
</reference>